<keyword evidence="1" id="KW-0812">Transmembrane</keyword>
<dbReference type="AlphaFoldDB" id="A0A0G0G930"/>
<dbReference type="Proteomes" id="UP000034917">
    <property type="component" value="Unassembled WGS sequence"/>
</dbReference>
<dbReference type="EMBL" id="LBSV01000002">
    <property type="protein sequence ID" value="KKQ26522.1"/>
    <property type="molecule type" value="Genomic_DNA"/>
</dbReference>
<proteinExistence type="predicted"/>
<keyword evidence="1" id="KW-1133">Transmembrane helix</keyword>
<evidence type="ECO:0000256" key="1">
    <source>
        <dbReference type="SAM" id="Phobius"/>
    </source>
</evidence>
<organism evidence="2 3">
    <name type="scientific">Candidatus Roizmanbacteria bacterium GW2011_GWC2_37_13</name>
    <dbReference type="NCBI Taxonomy" id="1618486"/>
    <lineage>
        <taxon>Bacteria</taxon>
        <taxon>Candidatus Roizmaniibacteriota</taxon>
    </lineage>
</organism>
<evidence type="ECO:0000313" key="3">
    <source>
        <dbReference type="Proteomes" id="UP000034917"/>
    </source>
</evidence>
<evidence type="ECO:0008006" key="4">
    <source>
        <dbReference type="Google" id="ProtNLM"/>
    </source>
</evidence>
<name>A0A0G0G930_9BACT</name>
<gene>
    <name evidence="2" type="ORF">US40_C0002G0056</name>
</gene>
<keyword evidence="1" id="KW-0472">Membrane</keyword>
<reference evidence="2 3" key="1">
    <citation type="journal article" date="2015" name="Nature">
        <title>rRNA introns, odd ribosomes, and small enigmatic genomes across a large radiation of phyla.</title>
        <authorList>
            <person name="Brown C.T."/>
            <person name="Hug L.A."/>
            <person name="Thomas B.C."/>
            <person name="Sharon I."/>
            <person name="Castelle C.J."/>
            <person name="Singh A."/>
            <person name="Wilkins M.J."/>
            <person name="Williams K.H."/>
            <person name="Banfield J.F."/>
        </authorList>
    </citation>
    <scope>NUCLEOTIDE SEQUENCE [LARGE SCALE GENOMIC DNA]</scope>
</reference>
<comment type="caution">
    <text evidence="2">The sequence shown here is derived from an EMBL/GenBank/DDBJ whole genome shotgun (WGS) entry which is preliminary data.</text>
</comment>
<evidence type="ECO:0000313" key="2">
    <source>
        <dbReference type="EMBL" id="KKQ26522.1"/>
    </source>
</evidence>
<accession>A0A0G0G930</accession>
<protein>
    <recommendedName>
        <fullName evidence="4">PLD phosphodiesterase domain-containing protein</fullName>
    </recommendedName>
</protein>
<sequence>MKFCTPINTNNAVRFAMKLLLSSKESVDMTMDMQGEIDHPLPQRYHHLIARLVKCKITVARYMYGEKTLFEEIKNRYEGVRVYYGGKMDRYQRMLIIDKKKGMFALNGNIFFTTFKPLINSLFIYISVN</sequence>
<feature type="transmembrane region" description="Helical" evidence="1">
    <location>
        <begin position="103"/>
        <end position="126"/>
    </location>
</feature>